<dbReference type="CDD" id="cd22910">
    <property type="entry name" value="HFD_H2B"/>
    <property type="match status" value="1"/>
</dbReference>
<dbReference type="GO" id="GO:0000786">
    <property type="term" value="C:nucleosome"/>
    <property type="evidence" value="ECO:0007669"/>
    <property type="project" value="InterPro"/>
</dbReference>
<evidence type="ECO:0000313" key="6">
    <source>
        <dbReference type="VGNC" id="VGNC:83832"/>
    </source>
</evidence>
<comment type="similarity">
    <text evidence="1">Belongs to the histone H2B family.</text>
</comment>
<dbReference type="PANTHER" id="PTHR23428">
    <property type="entry name" value="HISTONE H2B"/>
    <property type="match status" value="1"/>
</dbReference>
<feature type="region of interest" description="Disordered" evidence="2">
    <location>
        <begin position="1"/>
        <end position="20"/>
    </location>
</feature>
<evidence type="ECO:0000313" key="5">
    <source>
        <dbReference type="Proteomes" id="UP000002281"/>
    </source>
</evidence>
<dbReference type="AlphaFoldDB" id="A0A5F5PT92"/>
<feature type="region of interest" description="Disordered" evidence="2">
    <location>
        <begin position="25"/>
        <end position="78"/>
    </location>
</feature>
<sequence length="174" mass="19371">MLSNQIGSLPVTSERRLYKRATVPEEPPFSFLGDCPGTACDMAEPVAEPSSEESLGTTEPAEADPKSPKQKQPRPRRHRRRCLDSFATYFPRVLRRVHEGLSLSQEAVSVLDSFAKDIFERIADEATCLVRSTKRSTISYGEIQTAVRLLLPGDLGKHAVAEGTKALIRYISRR</sequence>
<dbReference type="FunFam" id="1.10.20.10:FF:000043">
    <property type="entry name" value="Histone H2B"/>
    <property type="match status" value="1"/>
</dbReference>
<reference evidence="4" key="3">
    <citation type="submission" date="2025-09" db="UniProtKB">
        <authorList>
            <consortium name="Ensembl"/>
        </authorList>
    </citation>
    <scope>IDENTIFICATION</scope>
    <source>
        <strain evidence="4">Thoroughbred</strain>
    </source>
</reference>
<feature type="compositionally biased region" description="Polar residues" evidence="2">
    <location>
        <begin position="1"/>
        <end position="11"/>
    </location>
</feature>
<dbReference type="VGNC" id="VGNC:83832">
    <property type="gene designation" value="H2BW4"/>
</dbReference>
<dbReference type="STRING" id="9796.ENSECAP00000051592"/>
<dbReference type="InterPro" id="IPR000558">
    <property type="entry name" value="Histone_H2B"/>
</dbReference>
<dbReference type="Ensembl" id="ENSECAT00000073937.2">
    <property type="protein sequence ID" value="ENSECAP00000051592.2"/>
    <property type="gene ID" value="ENSECAG00000042001.2"/>
</dbReference>
<feature type="compositionally biased region" description="Basic residues" evidence="2">
    <location>
        <begin position="68"/>
        <end position="78"/>
    </location>
</feature>
<dbReference type="InterPro" id="IPR007125">
    <property type="entry name" value="H2A/H2B/H3"/>
</dbReference>
<dbReference type="Proteomes" id="UP000002281">
    <property type="component" value="Chromosome X"/>
</dbReference>
<gene>
    <name evidence="6" type="primary">H2BW4</name>
</gene>
<dbReference type="FunCoup" id="A0A5F5PT92">
    <property type="interactions" value="2"/>
</dbReference>
<feature type="domain" description="Core Histone H2A/H2B/H3" evidence="3">
    <location>
        <begin position="71"/>
        <end position="149"/>
    </location>
</feature>
<evidence type="ECO:0000259" key="3">
    <source>
        <dbReference type="Pfam" id="PF00125"/>
    </source>
</evidence>
<dbReference type="GO" id="GO:0030527">
    <property type="term" value="F:structural constituent of chromatin"/>
    <property type="evidence" value="ECO:0007669"/>
    <property type="project" value="InterPro"/>
</dbReference>
<dbReference type="GeneTree" id="ENSGT01150000287005"/>
<dbReference type="InterPro" id="IPR009072">
    <property type="entry name" value="Histone-fold"/>
</dbReference>
<dbReference type="GO" id="GO:0003677">
    <property type="term" value="F:DNA binding"/>
    <property type="evidence" value="ECO:0007669"/>
    <property type="project" value="InterPro"/>
</dbReference>
<dbReference type="SMART" id="SM00427">
    <property type="entry name" value="H2B"/>
    <property type="match status" value="1"/>
</dbReference>
<accession>A0A5F5PT92</accession>
<evidence type="ECO:0000256" key="2">
    <source>
        <dbReference type="SAM" id="MobiDB-lite"/>
    </source>
</evidence>
<dbReference type="InParanoid" id="A0A5F5PT92"/>
<proteinExistence type="inferred from homology"/>
<feature type="compositionally biased region" description="Low complexity" evidence="2">
    <location>
        <begin position="43"/>
        <end position="54"/>
    </location>
</feature>
<organism evidence="4 5">
    <name type="scientific">Equus caballus</name>
    <name type="common">Horse</name>
    <dbReference type="NCBI Taxonomy" id="9796"/>
    <lineage>
        <taxon>Eukaryota</taxon>
        <taxon>Metazoa</taxon>
        <taxon>Chordata</taxon>
        <taxon>Craniata</taxon>
        <taxon>Vertebrata</taxon>
        <taxon>Euteleostomi</taxon>
        <taxon>Mammalia</taxon>
        <taxon>Eutheria</taxon>
        <taxon>Laurasiatheria</taxon>
        <taxon>Perissodactyla</taxon>
        <taxon>Equidae</taxon>
        <taxon>Equus</taxon>
    </lineage>
</organism>
<dbReference type="Pfam" id="PF00125">
    <property type="entry name" value="Histone"/>
    <property type="match status" value="1"/>
</dbReference>
<dbReference type="PaxDb" id="9796-ENSECAP00000051592"/>
<evidence type="ECO:0000256" key="1">
    <source>
        <dbReference type="ARBA" id="ARBA00006846"/>
    </source>
</evidence>
<reference evidence="4 5" key="1">
    <citation type="journal article" date="2009" name="Science">
        <title>Genome sequence, comparative analysis, and population genetics of the domestic horse.</title>
        <authorList>
            <consortium name="Broad Institute Genome Sequencing Platform"/>
            <consortium name="Broad Institute Whole Genome Assembly Team"/>
            <person name="Wade C.M."/>
            <person name="Giulotto E."/>
            <person name="Sigurdsson S."/>
            <person name="Zoli M."/>
            <person name="Gnerre S."/>
            <person name="Imsland F."/>
            <person name="Lear T.L."/>
            <person name="Adelson D.L."/>
            <person name="Bailey E."/>
            <person name="Bellone R.R."/>
            <person name="Bloecker H."/>
            <person name="Distl O."/>
            <person name="Edgar R.C."/>
            <person name="Garber M."/>
            <person name="Leeb T."/>
            <person name="Mauceli E."/>
            <person name="MacLeod J.N."/>
            <person name="Penedo M.C.T."/>
            <person name="Raison J.M."/>
            <person name="Sharpe T."/>
            <person name="Vogel J."/>
            <person name="Andersson L."/>
            <person name="Antczak D.F."/>
            <person name="Biagi T."/>
            <person name="Binns M.M."/>
            <person name="Chowdhary B.P."/>
            <person name="Coleman S.J."/>
            <person name="Della Valle G."/>
            <person name="Fryc S."/>
            <person name="Guerin G."/>
            <person name="Hasegawa T."/>
            <person name="Hill E.W."/>
            <person name="Jurka J."/>
            <person name="Kiialainen A."/>
            <person name="Lindgren G."/>
            <person name="Liu J."/>
            <person name="Magnani E."/>
            <person name="Mickelson J.R."/>
            <person name="Murray J."/>
            <person name="Nergadze S.G."/>
            <person name="Onofrio R."/>
            <person name="Pedroni S."/>
            <person name="Piras M.F."/>
            <person name="Raudsepp T."/>
            <person name="Rocchi M."/>
            <person name="Roeed K.H."/>
            <person name="Ryder O.A."/>
            <person name="Searle S."/>
            <person name="Skow L."/>
            <person name="Swinburne J.E."/>
            <person name="Syvaenen A.C."/>
            <person name="Tozaki T."/>
            <person name="Valberg S.J."/>
            <person name="Vaudin M."/>
            <person name="White J.R."/>
            <person name="Zody M.C."/>
            <person name="Lander E.S."/>
            <person name="Lindblad-Toh K."/>
        </authorList>
    </citation>
    <scope>NUCLEOTIDE SEQUENCE [LARGE SCALE GENOMIC DNA]</scope>
    <source>
        <strain evidence="4 5">Thoroughbred</strain>
    </source>
</reference>
<evidence type="ECO:0000313" key="4">
    <source>
        <dbReference type="Ensembl" id="ENSECAP00000051592.2"/>
    </source>
</evidence>
<protein>
    <submittedName>
        <fullName evidence="4">H2B.W histone 4</fullName>
    </submittedName>
</protein>
<keyword evidence="5" id="KW-1185">Reference proteome</keyword>
<dbReference type="Bgee" id="ENSECAG00000042001">
    <property type="expression patterns" value="Expressed in zone of skin"/>
</dbReference>
<dbReference type="SUPFAM" id="SSF47113">
    <property type="entry name" value="Histone-fold"/>
    <property type="match status" value="1"/>
</dbReference>
<dbReference type="PRINTS" id="PR00621">
    <property type="entry name" value="HISTONEH2B"/>
</dbReference>
<name>A0A5F5PT92_HORSE</name>
<dbReference type="Gene3D" id="1.10.20.10">
    <property type="entry name" value="Histone, subunit A"/>
    <property type="match status" value="1"/>
</dbReference>
<dbReference type="GO" id="GO:0046982">
    <property type="term" value="F:protein heterodimerization activity"/>
    <property type="evidence" value="ECO:0007669"/>
    <property type="project" value="InterPro"/>
</dbReference>
<dbReference type="GO" id="GO:0005634">
    <property type="term" value="C:nucleus"/>
    <property type="evidence" value="ECO:0007669"/>
    <property type="project" value="UniProtKB-ARBA"/>
</dbReference>
<reference evidence="4" key="2">
    <citation type="submission" date="2025-08" db="UniProtKB">
        <authorList>
            <consortium name="Ensembl"/>
        </authorList>
    </citation>
    <scope>IDENTIFICATION</scope>
    <source>
        <strain evidence="4">Thoroughbred</strain>
    </source>
</reference>